<reference evidence="3" key="1">
    <citation type="submission" date="2018-08" db="EMBL/GenBank/DDBJ databases">
        <title>Mucilaginibacter sp. MYSH2.</title>
        <authorList>
            <person name="Seo T."/>
        </authorList>
    </citation>
    <scope>NUCLEOTIDE SEQUENCE [LARGE SCALE GENOMIC DNA]</scope>
    <source>
        <strain evidence="3">KIRAN</strain>
    </source>
</reference>
<evidence type="ECO:0000259" key="1">
    <source>
        <dbReference type="Pfam" id="PF09995"/>
    </source>
</evidence>
<name>A0A399SJJ7_9BACT</name>
<keyword evidence="3" id="KW-1185">Reference proteome</keyword>
<evidence type="ECO:0000313" key="3">
    <source>
        <dbReference type="Proteomes" id="UP000266005"/>
    </source>
</evidence>
<dbReference type="Pfam" id="PF09995">
    <property type="entry name" value="MPAB_Lcp_cat"/>
    <property type="match status" value="1"/>
</dbReference>
<dbReference type="RefSeq" id="WP_119430197.1">
    <property type="nucleotide sequence ID" value="NZ_QWGE01000001.1"/>
</dbReference>
<proteinExistence type="predicted"/>
<dbReference type="OrthoDB" id="5498485at2"/>
<dbReference type="Proteomes" id="UP000266005">
    <property type="component" value="Unassembled WGS sequence"/>
</dbReference>
<sequence>MKYFVKPGSIVREIWGKSDTILFIFAGASAEFALNKAVDWLYFTGRLPADPLGRLFSTVAYARRIVFSEEADAYRAIDSMAAIHAGVEAKRGTSIPDWAYRDVLFMLIDYSIRSYELLERRLTLEERAEVFQIFNRVGTRMGIAGLPDSLATWEADRAQHLLQNLEQSPYTSDLYRQYRKHLGWVRYWLLLQAQVLVVPRRVHLLLKLQRLQLLRPVLALYKFFRKFKAEWLLKELILPPAYKSEIKELDSFPRFAHPKY</sequence>
<feature type="domain" description="ER-bound oxygenase mpaB/mpaB'/Rubber oxygenase catalytic" evidence="1">
    <location>
        <begin position="45"/>
        <end position="209"/>
    </location>
</feature>
<comment type="caution">
    <text evidence="2">The sequence shown here is derived from an EMBL/GenBank/DDBJ whole genome shotgun (WGS) entry which is preliminary data.</text>
</comment>
<evidence type="ECO:0000313" key="2">
    <source>
        <dbReference type="EMBL" id="RIJ42312.1"/>
    </source>
</evidence>
<accession>A0A399SJJ7</accession>
<dbReference type="EMBL" id="QWGE01000001">
    <property type="protein sequence ID" value="RIJ42312.1"/>
    <property type="molecule type" value="Genomic_DNA"/>
</dbReference>
<dbReference type="InterPro" id="IPR018713">
    <property type="entry name" value="MPAB/Lcp_cat_dom"/>
</dbReference>
<dbReference type="GO" id="GO:0016491">
    <property type="term" value="F:oxidoreductase activity"/>
    <property type="evidence" value="ECO:0007669"/>
    <property type="project" value="InterPro"/>
</dbReference>
<gene>
    <name evidence="2" type="ORF">D1627_00075</name>
</gene>
<protein>
    <submittedName>
        <fullName evidence="2">DUF2236 domain-containing protein</fullName>
    </submittedName>
</protein>
<dbReference type="AlphaFoldDB" id="A0A399SJJ7"/>
<organism evidence="2 3">
    <name type="scientific">Pontibacter oryzae</name>
    <dbReference type="NCBI Taxonomy" id="2304593"/>
    <lineage>
        <taxon>Bacteria</taxon>
        <taxon>Pseudomonadati</taxon>
        <taxon>Bacteroidota</taxon>
        <taxon>Cytophagia</taxon>
        <taxon>Cytophagales</taxon>
        <taxon>Hymenobacteraceae</taxon>
        <taxon>Pontibacter</taxon>
    </lineage>
</organism>